<protein>
    <submittedName>
        <fullName evidence="1">Uncharacterized protein</fullName>
    </submittedName>
</protein>
<dbReference type="AlphaFoldDB" id="X1CTC6"/>
<name>X1CTC6_9ZZZZ</name>
<comment type="caution">
    <text evidence="1">The sequence shown here is derived from an EMBL/GenBank/DDBJ whole genome shotgun (WGS) entry which is preliminary data.</text>
</comment>
<accession>X1CTC6</accession>
<dbReference type="Gene3D" id="3.90.1720.10">
    <property type="entry name" value="endopeptidase domain like (from Nostoc punctiforme)"/>
    <property type="match status" value="1"/>
</dbReference>
<dbReference type="InterPro" id="IPR038765">
    <property type="entry name" value="Papain-like_cys_pep_sf"/>
</dbReference>
<proteinExistence type="predicted"/>
<gene>
    <name evidence="1" type="ORF">S01H4_54144</name>
</gene>
<dbReference type="EMBL" id="BART01031134">
    <property type="protein sequence ID" value="GAH11032.1"/>
    <property type="molecule type" value="Genomic_DNA"/>
</dbReference>
<organism evidence="1">
    <name type="scientific">marine sediment metagenome</name>
    <dbReference type="NCBI Taxonomy" id="412755"/>
    <lineage>
        <taxon>unclassified sequences</taxon>
        <taxon>metagenomes</taxon>
        <taxon>ecological metagenomes</taxon>
    </lineage>
</organism>
<evidence type="ECO:0000313" key="1">
    <source>
        <dbReference type="EMBL" id="GAH11032.1"/>
    </source>
</evidence>
<sequence>MGKLKSTPTPNHTRNRAIEYLKTWLGTPYIIGGDDFQGLDCSGPDYLHI</sequence>
<dbReference type="SUPFAM" id="SSF54001">
    <property type="entry name" value="Cysteine proteinases"/>
    <property type="match status" value="1"/>
</dbReference>
<reference evidence="1" key="1">
    <citation type="journal article" date="2014" name="Front. Microbiol.">
        <title>High frequency of phylogenetically diverse reductive dehalogenase-homologous genes in deep subseafloor sedimentary metagenomes.</title>
        <authorList>
            <person name="Kawai M."/>
            <person name="Futagami T."/>
            <person name="Toyoda A."/>
            <person name="Takaki Y."/>
            <person name="Nishi S."/>
            <person name="Hori S."/>
            <person name="Arai W."/>
            <person name="Tsubouchi T."/>
            <person name="Morono Y."/>
            <person name="Uchiyama I."/>
            <person name="Ito T."/>
            <person name="Fujiyama A."/>
            <person name="Inagaki F."/>
            <person name="Takami H."/>
        </authorList>
    </citation>
    <scope>NUCLEOTIDE SEQUENCE</scope>
    <source>
        <strain evidence="1">Expedition CK06-06</strain>
    </source>
</reference>